<evidence type="ECO:0000256" key="5">
    <source>
        <dbReference type="PIRNR" id="PIRNR005426"/>
    </source>
</evidence>
<dbReference type="InterPro" id="IPR000415">
    <property type="entry name" value="Nitroreductase-like"/>
</dbReference>
<dbReference type="GO" id="GO:0016491">
    <property type="term" value="F:oxidoreductase activity"/>
    <property type="evidence" value="ECO:0007669"/>
    <property type="project" value="UniProtKB-UniRule"/>
</dbReference>
<evidence type="ECO:0000256" key="4">
    <source>
        <dbReference type="ARBA" id="ARBA00023002"/>
    </source>
</evidence>
<dbReference type="EMBL" id="AYZR01000007">
    <property type="protein sequence ID" value="KRM94023.1"/>
    <property type="molecule type" value="Genomic_DNA"/>
</dbReference>
<keyword evidence="5" id="KW-0521">NADP</keyword>
<dbReference type="Gene3D" id="3.40.109.10">
    <property type="entry name" value="NADH Oxidase"/>
    <property type="match status" value="1"/>
</dbReference>
<protein>
    <submittedName>
        <fullName evidence="7">Nitroreductase</fullName>
    </submittedName>
</protein>
<dbReference type="AlphaFoldDB" id="A0A0R2CR59"/>
<accession>A0A0R2CR59</accession>
<evidence type="ECO:0000313" key="7">
    <source>
        <dbReference type="EMBL" id="KRM94023.1"/>
    </source>
</evidence>
<comment type="similarity">
    <text evidence="1 5">Belongs to the flavin oxidoreductase frp family.</text>
</comment>
<evidence type="ECO:0000256" key="1">
    <source>
        <dbReference type="ARBA" id="ARBA00008366"/>
    </source>
</evidence>
<dbReference type="STRING" id="1423802.FC56_GL000003"/>
<evidence type="ECO:0000256" key="2">
    <source>
        <dbReference type="ARBA" id="ARBA00022630"/>
    </source>
</evidence>
<dbReference type="PIRSF" id="PIRSF005426">
    <property type="entry name" value="Frp"/>
    <property type="match status" value="1"/>
</dbReference>
<dbReference type="PANTHER" id="PTHR43425">
    <property type="entry name" value="OXYGEN-INSENSITIVE NADPH NITROREDUCTASE"/>
    <property type="match status" value="1"/>
</dbReference>
<keyword evidence="4 5" id="KW-0560">Oxidoreductase</keyword>
<dbReference type="PATRIC" id="fig|1423802.4.peg.3"/>
<keyword evidence="8" id="KW-1185">Reference proteome</keyword>
<dbReference type="Pfam" id="PF00881">
    <property type="entry name" value="Nitroreductase"/>
    <property type="match status" value="1"/>
</dbReference>
<gene>
    <name evidence="7" type="ORF">FC56_GL000003</name>
</gene>
<dbReference type="SUPFAM" id="SSF55469">
    <property type="entry name" value="FMN-dependent nitroreductase-like"/>
    <property type="match status" value="1"/>
</dbReference>
<dbReference type="InterPro" id="IPR016446">
    <property type="entry name" value="Flavin_OxRdtase_Frp"/>
</dbReference>
<feature type="domain" description="Nitroreductase" evidence="6">
    <location>
        <begin position="11"/>
        <end position="163"/>
    </location>
</feature>
<reference evidence="7 8" key="1">
    <citation type="journal article" date="2015" name="Genome Announc.">
        <title>Expanding the biotechnology potential of lactobacilli through comparative genomics of 213 strains and associated genera.</title>
        <authorList>
            <person name="Sun Z."/>
            <person name="Harris H.M."/>
            <person name="McCann A."/>
            <person name="Guo C."/>
            <person name="Argimon S."/>
            <person name="Zhang W."/>
            <person name="Yang X."/>
            <person name="Jeffery I.B."/>
            <person name="Cooney J.C."/>
            <person name="Kagawa T.F."/>
            <person name="Liu W."/>
            <person name="Song Y."/>
            <person name="Salvetti E."/>
            <person name="Wrobel A."/>
            <person name="Rasinkangas P."/>
            <person name="Parkhill J."/>
            <person name="Rea M.C."/>
            <person name="O'Sullivan O."/>
            <person name="Ritari J."/>
            <person name="Douillard F.P."/>
            <person name="Paul Ross R."/>
            <person name="Yang R."/>
            <person name="Briner A.E."/>
            <person name="Felis G.E."/>
            <person name="de Vos W.M."/>
            <person name="Barrangou R."/>
            <person name="Klaenhammer T.R."/>
            <person name="Caufield P.W."/>
            <person name="Cui Y."/>
            <person name="Zhang H."/>
            <person name="O'Toole P.W."/>
        </authorList>
    </citation>
    <scope>NUCLEOTIDE SEQUENCE [LARGE SCALE GENOMIC DNA]</scope>
    <source>
        <strain evidence="7 8">DSM 24302</strain>
    </source>
</reference>
<keyword evidence="3 5" id="KW-0288">FMN</keyword>
<name>A0A0R2CR59_9LACO</name>
<dbReference type="InterPro" id="IPR029479">
    <property type="entry name" value="Nitroreductase"/>
</dbReference>
<proteinExistence type="inferred from homology"/>
<evidence type="ECO:0000256" key="3">
    <source>
        <dbReference type="ARBA" id="ARBA00022643"/>
    </source>
</evidence>
<dbReference type="RefSeq" id="WP_054670845.1">
    <property type="nucleotide sequence ID" value="NZ_AYZR01000007.1"/>
</dbReference>
<dbReference type="PANTHER" id="PTHR43425:SF3">
    <property type="entry name" value="NADPH-DEPENDENT OXIDOREDUCTASE"/>
    <property type="match status" value="1"/>
</dbReference>
<sequence length="244" mass="27157">MENTIQLMQNHSSVRSFKNEALPTEVKNQLLIAALAGSSSHFIQATSIIEVTDKKIKDELAELSNSASYIKTTGACFVFVADLYRETQILTANNQSLASVENMEALISGIVDTTIAGENMAVAAESLELGICFIGGIRNDLRRVSELLNLPKFTVPVFGMTVGIPTQHNGVKPRLPKANTVFQNQYNPSTATNLQNYNEVTANYYAKRNTNQQDTNWTQKMQDFFAEPRRQDVADFVRQQGFRP</sequence>
<comment type="caution">
    <text evidence="7">The sequence shown here is derived from an EMBL/GenBank/DDBJ whole genome shotgun (WGS) entry which is preliminary data.</text>
</comment>
<evidence type="ECO:0000259" key="6">
    <source>
        <dbReference type="Pfam" id="PF00881"/>
    </source>
</evidence>
<evidence type="ECO:0000313" key="8">
    <source>
        <dbReference type="Proteomes" id="UP000051256"/>
    </source>
</evidence>
<dbReference type="CDD" id="cd02146">
    <property type="entry name" value="NfsA-like"/>
    <property type="match status" value="1"/>
</dbReference>
<keyword evidence="2 5" id="KW-0285">Flavoprotein</keyword>
<organism evidence="7 8">
    <name type="scientific">Lentilactobacillus senioris DSM 24302 = JCM 17472</name>
    <dbReference type="NCBI Taxonomy" id="1423802"/>
    <lineage>
        <taxon>Bacteria</taxon>
        <taxon>Bacillati</taxon>
        <taxon>Bacillota</taxon>
        <taxon>Bacilli</taxon>
        <taxon>Lactobacillales</taxon>
        <taxon>Lactobacillaceae</taxon>
        <taxon>Lentilactobacillus</taxon>
    </lineage>
</organism>
<dbReference type="Proteomes" id="UP000051256">
    <property type="component" value="Unassembled WGS sequence"/>
</dbReference>